<dbReference type="AlphaFoldDB" id="A0A0F9KRM1"/>
<sequence>MSTEEWLCTCGNKFLVDSNTLKNSCPACKQELFNPDTHEAIHIAKRPPSKRTLQDHLDTIQSFARCYSDDAGVDNLLAAAARLVELQQQNYELRTHGYHCDRYPSCDCDAFEGCVSKEP</sequence>
<evidence type="ECO:0000313" key="1">
    <source>
        <dbReference type="EMBL" id="KKM84398.1"/>
    </source>
</evidence>
<name>A0A0F9KRM1_9ZZZZ</name>
<protein>
    <submittedName>
        <fullName evidence="1">Uncharacterized protein</fullName>
    </submittedName>
</protein>
<comment type="caution">
    <text evidence="1">The sequence shown here is derived from an EMBL/GenBank/DDBJ whole genome shotgun (WGS) entry which is preliminary data.</text>
</comment>
<organism evidence="1">
    <name type="scientific">marine sediment metagenome</name>
    <dbReference type="NCBI Taxonomy" id="412755"/>
    <lineage>
        <taxon>unclassified sequences</taxon>
        <taxon>metagenomes</taxon>
        <taxon>ecological metagenomes</taxon>
    </lineage>
</organism>
<accession>A0A0F9KRM1</accession>
<reference evidence="1" key="1">
    <citation type="journal article" date="2015" name="Nature">
        <title>Complex archaea that bridge the gap between prokaryotes and eukaryotes.</title>
        <authorList>
            <person name="Spang A."/>
            <person name="Saw J.H."/>
            <person name="Jorgensen S.L."/>
            <person name="Zaremba-Niedzwiedzka K."/>
            <person name="Martijn J."/>
            <person name="Lind A.E."/>
            <person name="van Eijk R."/>
            <person name="Schleper C."/>
            <person name="Guy L."/>
            <person name="Ettema T.J."/>
        </authorList>
    </citation>
    <scope>NUCLEOTIDE SEQUENCE</scope>
</reference>
<gene>
    <name evidence="1" type="ORF">LCGC14_1299590</name>
</gene>
<proteinExistence type="predicted"/>
<dbReference type="EMBL" id="LAZR01007573">
    <property type="protein sequence ID" value="KKM84398.1"/>
    <property type="molecule type" value="Genomic_DNA"/>
</dbReference>